<name>A0A9X2WB41_9GAMM</name>
<organism evidence="2 3">
    <name type="scientific">Thalassolituus pacificus</name>
    <dbReference type="NCBI Taxonomy" id="2975440"/>
    <lineage>
        <taxon>Bacteria</taxon>
        <taxon>Pseudomonadati</taxon>
        <taxon>Pseudomonadota</taxon>
        <taxon>Gammaproteobacteria</taxon>
        <taxon>Oceanospirillales</taxon>
        <taxon>Oceanospirillaceae</taxon>
        <taxon>Thalassolituus</taxon>
    </lineage>
</organism>
<feature type="chain" id="PRO_5040728497" evidence="1">
    <location>
        <begin position="23"/>
        <end position="88"/>
    </location>
</feature>
<reference evidence="2" key="2">
    <citation type="submission" date="2022-08" db="EMBL/GenBank/DDBJ databases">
        <authorList>
            <person name="Dong C."/>
        </authorList>
    </citation>
    <scope>NUCLEOTIDE SEQUENCE</scope>
    <source>
        <strain evidence="2">59MF3M-4</strain>
    </source>
</reference>
<dbReference type="AlphaFoldDB" id="A0A9X2WB41"/>
<evidence type="ECO:0000313" key="3">
    <source>
        <dbReference type="Proteomes" id="UP001147830"/>
    </source>
</evidence>
<evidence type="ECO:0000256" key="1">
    <source>
        <dbReference type="SAM" id="SignalP"/>
    </source>
</evidence>
<dbReference type="RefSeq" id="WP_260974370.1">
    <property type="nucleotide sequence ID" value="NZ_JAOANI010000002.1"/>
</dbReference>
<protein>
    <submittedName>
        <fullName evidence="2">Uncharacterized protein</fullName>
    </submittedName>
</protein>
<feature type="signal peptide" evidence="1">
    <location>
        <begin position="1"/>
        <end position="22"/>
    </location>
</feature>
<dbReference type="Proteomes" id="UP001147830">
    <property type="component" value="Unassembled WGS sequence"/>
</dbReference>
<accession>A0A9X2WB41</accession>
<sequence>MKASLHLMIIGLSALLGFYSPAAVYSAAPDTLNSHSPVASFIRNATFLERTPEFTDLYIIQTSDKGRQIVIYCNSAYCYKRNGHMVTV</sequence>
<gene>
    <name evidence="2" type="ORF">NYR02_00150</name>
</gene>
<dbReference type="EMBL" id="JAOANI010000002">
    <property type="protein sequence ID" value="MCT7357433.1"/>
    <property type="molecule type" value="Genomic_DNA"/>
</dbReference>
<keyword evidence="3" id="KW-1185">Reference proteome</keyword>
<comment type="caution">
    <text evidence="2">The sequence shown here is derived from an EMBL/GenBank/DDBJ whole genome shotgun (WGS) entry which is preliminary data.</text>
</comment>
<keyword evidence="1" id="KW-0732">Signal</keyword>
<evidence type="ECO:0000313" key="2">
    <source>
        <dbReference type="EMBL" id="MCT7357433.1"/>
    </source>
</evidence>
<proteinExistence type="predicted"/>
<reference evidence="2" key="1">
    <citation type="journal article" date="2022" name="Front. Microbiol.">
        <title>Genome-based taxonomic rearrangement of Oceanobacter-related bacteria including the description of Thalassolituus hydrocarbonoclasticus sp. nov. and Thalassolituus pacificus sp. nov. and emended description of the genus Thalassolituus.</title>
        <authorList>
            <person name="Dong C."/>
            <person name="Wei L."/>
            <person name="Wang J."/>
            <person name="Lai Q."/>
            <person name="Huang Z."/>
            <person name="Shao Z."/>
        </authorList>
    </citation>
    <scope>NUCLEOTIDE SEQUENCE</scope>
    <source>
        <strain evidence="2">59MF3M-4</strain>
    </source>
</reference>